<protein>
    <recommendedName>
        <fullName evidence="3">Polyketide cyclase / dehydrase and lipid transport</fullName>
    </recommendedName>
</protein>
<accession>A0A0F0KX95</accession>
<gene>
    <name evidence="1" type="ORF">RN51_01397</name>
</gene>
<dbReference type="Proteomes" id="UP000033725">
    <property type="component" value="Unassembled WGS sequence"/>
</dbReference>
<dbReference type="EMBL" id="JYIV01000022">
    <property type="protein sequence ID" value="KJL23861.1"/>
    <property type="molecule type" value="Genomic_DNA"/>
</dbReference>
<proteinExistence type="predicted"/>
<reference evidence="1 2" key="1">
    <citation type="submission" date="2015-02" db="EMBL/GenBank/DDBJ databases">
        <title>Draft genome sequences of ten Microbacterium spp. with emphasis on heavy metal contaminated environments.</title>
        <authorList>
            <person name="Corretto E."/>
        </authorList>
    </citation>
    <scope>NUCLEOTIDE SEQUENCE [LARGE SCALE GENOMIC DNA]</scope>
    <source>
        <strain evidence="1 2">BEL163</strain>
    </source>
</reference>
<dbReference type="Gene3D" id="3.30.530.20">
    <property type="match status" value="1"/>
</dbReference>
<comment type="caution">
    <text evidence="1">The sequence shown here is derived from an EMBL/GenBank/DDBJ whole genome shotgun (WGS) entry which is preliminary data.</text>
</comment>
<dbReference type="SUPFAM" id="SSF55961">
    <property type="entry name" value="Bet v1-like"/>
    <property type="match status" value="1"/>
</dbReference>
<sequence length="225" mass="25510">MGCAPCAYDGRMAPESPRRRSRRDRALYVEVLIQASLDEVWRLTQDPALHVRWDARFTDIAPVCTRADGAQEFRYELDLGMHTIRGTGVSLATKESGAGERTSALLFDTEDALSPLGAGRGYWRYVPTESGVRFLTGYDYAPGWGWIGQVLDPLITRRFIWWLTARSFDRLRLWAEEGIPPEETSGWRSLRRGHRPRAGNCLSRPARRGGRTIMQDAPESLERIA</sequence>
<dbReference type="AlphaFoldDB" id="A0A0F0KX95"/>
<dbReference type="PATRIC" id="fig|82380.10.peg.1405"/>
<dbReference type="InterPro" id="IPR023393">
    <property type="entry name" value="START-like_dom_sf"/>
</dbReference>
<organism evidence="1 2">
    <name type="scientific">Microbacterium oxydans</name>
    <dbReference type="NCBI Taxonomy" id="82380"/>
    <lineage>
        <taxon>Bacteria</taxon>
        <taxon>Bacillati</taxon>
        <taxon>Actinomycetota</taxon>
        <taxon>Actinomycetes</taxon>
        <taxon>Micrococcales</taxon>
        <taxon>Microbacteriaceae</taxon>
        <taxon>Microbacterium</taxon>
    </lineage>
</organism>
<name>A0A0F0KX95_9MICO</name>
<evidence type="ECO:0000313" key="2">
    <source>
        <dbReference type="Proteomes" id="UP000033725"/>
    </source>
</evidence>
<evidence type="ECO:0000313" key="1">
    <source>
        <dbReference type="EMBL" id="KJL23861.1"/>
    </source>
</evidence>
<evidence type="ECO:0008006" key="3">
    <source>
        <dbReference type="Google" id="ProtNLM"/>
    </source>
</evidence>